<keyword evidence="9" id="KW-0594">Phospholipid biosynthesis</keyword>
<sequence length="221" mass="24951">MYFFKLIIINKKEGGPLSVANYLTISRIFISPLFLIIYLKYESMGVSFFYLPYILMFLLSISELSDAFDGYIARKYNQVTDLGKILDPMADSIARISVFLTFTEGVIQLPMLLVFVLLYRDSGVSMLRTICALRGFALAARPSGKLKAVIQALAAFAIIILMIPYSMGKLPLETLQSYSFWIVFVACVYTIFSGIEYVYANREHIKKLLILPNKSSSPSTH</sequence>
<dbReference type="GO" id="GO:0016020">
    <property type="term" value="C:membrane"/>
    <property type="evidence" value="ECO:0007669"/>
    <property type="project" value="UniProtKB-SubCell"/>
</dbReference>
<feature type="transmembrane region" description="Helical" evidence="13">
    <location>
        <begin position="178"/>
        <end position="199"/>
    </location>
</feature>
<dbReference type="EC" id="2.7.8.5" evidence="11"/>
<feature type="transmembrane region" description="Helical" evidence="13">
    <location>
        <begin position="93"/>
        <end position="119"/>
    </location>
</feature>
<keyword evidence="7" id="KW-0443">Lipid metabolism</keyword>
<evidence type="ECO:0000256" key="3">
    <source>
        <dbReference type="ARBA" id="ARBA00022516"/>
    </source>
</evidence>
<dbReference type="PROSITE" id="PS00379">
    <property type="entry name" value="CDP_ALCOHOL_P_TRANSF"/>
    <property type="match status" value="1"/>
</dbReference>
<dbReference type="Gene3D" id="1.20.120.1760">
    <property type="match status" value="1"/>
</dbReference>
<name>H9BWF9_9BACT</name>
<dbReference type="InterPro" id="IPR004570">
    <property type="entry name" value="Phosphatidylglycerol_P_synth"/>
</dbReference>
<protein>
    <recommendedName>
        <fullName evidence="11">CDP-diacylglycerol--glycerol-3-phosphate 3-phosphatidyltransferase</fullName>
        <ecNumber evidence="11">2.7.8.5</ecNumber>
    </recommendedName>
</protein>
<dbReference type="Pfam" id="PF01066">
    <property type="entry name" value="CDP-OH_P_transf"/>
    <property type="match status" value="1"/>
</dbReference>
<dbReference type="InterPro" id="IPR043130">
    <property type="entry name" value="CDP-OH_PTrfase_TM_dom"/>
</dbReference>
<keyword evidence="8 13" id="KW-0472">Membrane</keyword>
<comment type="subcellular location">
    <subcellularLocation>
        <location evidence="1">Membrane</location>
        <topology evidence="1">Multi-pass membrane protein</topology>
    </subcellularLocation>
</comment>
<keyword evidence="6 13" id="KW-1133">Transmembrane helix</keyword>
<dbReference type="InterPro" id="IPR000462">
    <property type="entry name" value="CDP-OH_P_trans"/>
</dbReference>
<evidence type="ECO:0000256" key="12">
    <source>
        <dbReference type="RuleBase" id="RU003750"/>
    </source>
</evidence>
<keyword evidence="10" id="KW-1208">Phospholipid metabolism</keyword>
<evidence type="ECO:0000313" key="14">
    <source>
        <dbReference type="EMBL" id="AFD03131.1"/>
    </source>
</evidence>
<dbReference type="NCBIfam" id="TIGR00560">
    <property type="entry name" value="pgsA"/>
    <property type="match status" value="1"/>
</dbReference>
<dbReference type="InterPro" id="IPR050324">
    <property type="entry name" value="CDP-alcohol_PTase-I"/>
</dbReference>
<evidence type="ECO:0000256" key="5">
    <source>
        <dbReference type="ARBA" id="ARBA00022692"/>
    </source>
</evidence>
<evidence type="ECO:0000256" key="6">
    <source>
        <dbReference type="ARBA" id="ARBA00022989"/>
    </source>
</evidence>
<evidence type="ECO:0000256" key="1">
    <source>
        <dbReference type="ARBA" id="ARBA00004141"/>
    </source>
</evidence>
<dbReference type="GO" id="GO:0046474">
    <property type="term" value="P:glycerophospholipid biosynthetic process"/>
    <property type="evidence" value="ECO:0007669"/>
    <property type="project" value="TreeGrafter"/>
</dbReference>
<feature type="transmembrane region" description="Helical" evidence="13">
    <location>
        <begin position="20"/>
        <end position="39"/>
    </location>
</feature>
<evidence type="ECO:0000256" key="11">
    <source>
        <dbReference type="NCBIfam" id="TIGR00560"/>
    </source>
</evidence>
<evidence type="ECO:0000256" key="4">
    <source>
        <dbReference type="ARBA" id="ARBA00022679"/>
    </source>
</evidence>
<dbReference type="PANTHER" id="PTHR14269:SF62">
    <property type="entry name" value="CDP-DIACYLGLYCEROL--GLYCEROL-3-PHOSPHATE 3-PHOSPHATIDYLTRANSFERASE 1, CHLOROPLASTIC"/>
    <property type="match status" value="1"/>
</dbReference>
<keyword evidence="3" id="KW-0444">Lipid biosynthesis</keyword>
<keyword evidence="5 13" id="KW-0812">Transmembrane</keyword>
<evidence type="ECO:0000256" key="9">
    <source>
        <dbReference type="ARBA" id="ARBA00023209"/>
    </source>
</evidence>
<proteinExistence type="inferred from homology"/>
<evidence type="ECO:0000256" key="13">
    <source>
        <dbReference type="SAM" id="Phobius"/>
    </source>
</evidence>
<evidence type="ECO:0000256" key="10">
    <source>
        <dbReference type="ARBA" id="ARBA00023264"/>
    </source>
</evidence>
<accession>H9BWF9</accession>
<organism evidence="14">
    <name type="scientific">uncultured bacterium W5-77b</name>
    <dbReference type="NCBI Taxonomy" id="1131000"/>
    <lineage>
        <taxon>Bacteria</taxon>
        <taxon>environmental samples</taxon>
    </lineage>
</organism>
<dbReference type="EMBL" id="JQ085816">
    <property type="protein sequence ID" value="AFD03131.1"/>
    <property type="molecule type" value="Genomic_DNA"/>
</dbReference>
<comment type="similarity">
    <text evidence="2 12">Belongs to the CDP-alcohol phosphatidyltransferase class-I family.</text>
</comment>
<feature type="transmembrane region" description="Helical" evidence="13">
    <location>
        <begin position="148"/>
        <end position="166"/>
    </location>
</feature>
<reference evidence="14" key="1">
    <citation type="submission" date="2011-11" db="EMBL/GenBank/DDBJ databases">
        <title>Construction and analysis of a metagenome of deep-sea sediment.</title>
        <authorList>
            <person name="Huo Y.-Y."/>
            <person name="Cheng H."/>
            <person name="Wu M."/>
        </authorList>
    </citation>
    <scope>NUCLEOTIDE SEQUENCE</scope>
</reference>
<dbReference type="PIRSF" id="PIRSF000847">
    <property type="entry name" value="Phos_ph_gly_syn"/>
    <property type="match status" value="1"/>
</dbReference>
<evidence type="ECO:0000256" key="7">
    <source>
        <dbReference type="ARBA" id="ARBA00023098"/>
    </source>
</evidence>
<keyword evidence="4 12" id="KW-0808">Transferase</keyword>
<dbReference type="PANTHER" id="PTHR14269">
    <property type="entry name" value="CDP-DIACYLGLYCEROL--GLYCEROL-3-PHOSPHATE 3-PHOSPHATIDYLTRANSFERASE-RELATED"/>
    <property type="match status" value="1"/>
</dbReference>
<dbReference type="GO" id="GO:0008444">
    <property type="term" value="F:CDP-diacylglycerol-glycerol-3-phosphate 3-phosphatidyltransferase activity"/>
    <property type="evidence" value="ECO:0007669"/>
    <property type="project" value="UniProtKB-UniRule"/>
</dbReference>
<evidence type="ECO:0000256" key="8">
    <source>
        <dbReference type="ARBA" id="ARBA00023136"/>
    </source>
</evidence>
<dbReference type="AlphaFoldDB" id="H9BWF9"/>
<dbReference type="InterPro" id="IPR048254">
    <property type="entry name" value="CDP_ALCOHOL_P_TRANSF_CS"/>
</dbReference>
<evidence type="ECO:0000256" key="2">
    <source>
        <dbReference type="ARBA" id="ARBA00010441"/>
    </source>
</evidence>